<feature type="domain" description="DJ-1/PfpI" evidence="2">
    <location>
        <begin position="33"/>
        <end position="195"/>
    </location>
</feature>
<dbReference type="Gene3D" id="3.40.50.880">
    <property type="match status" value="1"/>
</dbReference>
<evidence type="ECO:0000259" key="2">
    <source>
        <dbReference type="Pfam" id="PF01965"/>
    </source>
</evidence>
<dbReference type="InterPro" id="IPR029062">
    <property type="entry name" value="Class_I_gatase-like"/>
</dbReference>
<dbReference type="Pfam" id="PF01965">
    <property type="entry name" value="DJ-1_PfpI"/>
    <property type="match status" value="1"/>
</dbReference>
<protein>
    <submittedName>
        <fullName evidence="3">Class I glutamine amidotransferase-like protein</fullName>
    </submittedName>
</protein>
<reference evidence="3" key="1">
    <citation type="submission" date="2023-03" db="EMBL/GenBank/DDBJ databases">
        <title>Massive genome expansion in bonnet fungi (Mycena s.s.) driven by repeated elements and novel gene families across ecological guilds.</title>
        <authorList>
            <consortium name="Lawrence Berkeley National Laboratory"/>
            <person name="Harder C.B."/>
            <person name="Miyauchi S."/>
            <person name="Viragh M."/>
            <person name="Kuo A."/>
            <person name="Thoen E."/>
            <person name="Andreopoulos B."/>
            <person name="Lu D."/>
            <person name="Skrede I."/>
            <person name="Drula E."/>
            <person name="Henrissat B."/>
            <person name="Morin E."/>
            <person name="Kohler A."/>
            <person name="Barry K."/>
            <person name="LaButti K."/>
            <person name="Morin E."/>
            <person name="Salamov A."/>
            <person name="Lipzen A."/>
            <person name="Mereny Z."/>
            <person name="Hegedus B."/>
            <person name="Baldrian P."/>
            <person name="Stursova M."/>
            <person name="Weitz H."/>
            <person name="Taylor A."/>
            <person name="Grigoriev I.V."/>
            <person name="Nagy L.G."/>
            <person name="Martin F."/>
            <person name="Kauserud H."/>
        </authorList>
    </citation>
    <scope>NUCLEOTIDE SEQUENCE</scope>
    <source>
        <strain evidence="3">CBHHK173m</strain>
    </source>
</reference>
<dbReference type="PANTHER" id="PTHR43130:SF15">
    <property type="entry name" value="THIJ_PFPI FAMILY PROTEIN (AFU_ORTHOLOGUE AFUA_5G14240)"/>
    <property type="match status" value="1"/>
</dbReference>
<keyword evidence="3" id="KW-0315">Glutamine amidotransferase</keyword>
<accession>A0AAD6TL44</accession>
<dbReference type="Proteomes" id="UP001222325">
    <property type="component" value="Unassembled WGS sequence"/>
</dbReference>
<feature type="signal peptide" evidence="1">
    <location>
        <begin position="1"/>
        <end position="22"/>
    </location>
</feature>
<dbReference type="CDD" id="cd03139">
    <property type="entry name" value="GATase1_PfpI_2"/>
    <property type="match status" value="1"/>
</dbReference>
<dbReference type="EMBL" id="JARJCN010000148">
    <property type="protein sequence ID" value="KAJ7068867.1"/>
    <property type="molecule type" value="Genomic_DNA"/>
</dbReference>
<keyword evidence="1" id="KW-0732">Signal</keyword>
<gene>
    <name evidence="3" type="ORF">B0H15DRAFT_871878</name>
</gene>
<proteinExistence type="predicted"/>
<organism evidence="3 4">
    <name type="scientific">Mycena belliarum</name>
    <dbReference type="NCBI Taxonomy" id="1033014"/>
    <lineage>
        <taxon>Eukaryota</taxon>
        <taxon>Fungi</taxon>
        <taxon>Dikarya</taxon>
        <taxon>Basidiomycota</taxon>
        <taxon>Agaricomycotina</taxon>
        <taxon>Agaricomycetes</taxon>
        <taxon>Agaricomycetidae</taxon>
        <taxon>Agaricales</taxon>
        <taxon>Marasmiineae</taxon>
        <taxon>Mycenaceae</taxon>
        <taxon>Mycena</taxon>
    </lineage>
</organism>
<dbReference type="PANTHER" id="PTHR43130">
    <property type="entry name" value="ARAC-FAMILY TRANSCRIPTIONAL REGULATOR"/>
    <property type="match status" value="1"/>
</dbReference>
<evidence type="ECO:0000313" key="4">
    <source>
        <dbReference type="Proteomes" id="UP001222325"/>
    </source>
</evidence>
<evidence type="ECO:0000313" key="3">
    <source>
        <dbReference type="EMBL" id="KAJ7068867.1"/>
    </source>
</evidence>
<evidence type="ECO:0000256" key="1">
    <source>
        <dbReference type="SAM" id="SignalP"/>
    </source>
</evidence>
<comment type="caution">
    <text evidence="3">The sequence shown here is derived from an EMBL/GenBank/DDBJ whole genome shotgun (WGS) entry which is preliminary data.</text>
</comment>
<dbReference type="InterPro" id="IPR002818">
    <property type="entry name" value="DJ-1/PfpI"/>
</dbReference>
<feature type="chain" id="PRO_5042237115" evidence="1">
    <location>
        <begin position="23"/>
        <end position="238"/>
    </location>
</feature>
<dbReference type="SUPFAM" id="SSF52317">
    <property type="entry name" value="Class I glutamine amidotransferase-like"/>
    <property type="match status" value="1"/>
</dbReference>
<sequence length="238" mass="25590">MGVTDLLKLLLLSSGFVGLAAAADSPIPVNFGVIAFPGFEALDIFGPLDALNLLAYKYPMNLSIIAATMDPVGTTPRINPKNSNFSEFIVPTHTFENAPPLDFLLVPGGPGTRATNLNSTIDFVRDTYPSLQYFMTVCTGAGIAARAGVLDGKNATTNKRAFKETSAWGPKTNWITHARWVVDGNIWTTSGVSAGTDGLFGFMSQIYGEDVALNTANGMEYVRWTNASYDPFADLYDL</sequence>
<dbReference type="InterPro" id="IPR052158">
    <property type="entry name" value="INH-QAR"/>
</dbReference>
<name>A0AAD6TL44_9AGAR</name>
<keyword evidence="4" id="KW-1185">Reference proteome</keyword>
<dbReference type="AlphaFoldDB" id="A0AAD6TL44"/>